<evidence type="ECO:0000313" key="4">
    <source>
        <dbReference type="Proteomes" id="UP000829504"/>
    </source>
</evidence>
<evidence type="ECO:0000313" key="1">
    <source>
        <dbReference type="EMBL" id="KIC11053.1"/>
    </source>
</evidence>
<keyword evidence="4" id="KW-1185">Reference proteome</keyword>
<gene>
    <name evidence="1" type="ORF">MCC93_06140</name>
    <name evidence="2" type="ORF">MON37_00890</name>
</gene>
<reference evidence="2 4" key="2">
    <citation type="submission" date="2022-03" db="EMBL/GenBank/DDBJ databases">
        <title>Genome sequencing of Morococcus cerebrosus.</title>
        <authorList>
            <person name="Baek M.-G."/>
            <person name="Yi H."/>
        </authorList>
    </citation>
    <scope>NUCLEOTIDE SEQUENCE [LARGE SCALE GENOMIC DNA]</scope>
    <source>
        <strain evidence="2 4">CIP 81.93</strain>
    </source>
</reference>
<name>A0A0C1EQ64_9NEIS</name>
<dbReference type="AlphaFoldDB" id="A0A0C1EQ64"/>
<evidence type="ECO:0000313" key="2">
    <source>
        <dbReference type="EMBL" id="UNV87538.1"/>
    </source>
</evidence>
<protein>
    <recommendedName>
        <fullName evidence="5">Lysozyme inhibitor LprI N-terminal domain-containing protein</fullName>
    </recommendedName>
</protein>
<evidence type="ECO:0008006" key="5">
    <source>
        <dbReference type="Google" id="ProtNLM"/>
    </source>
</evidence>
<proteinExistence type="predicted"/>
<dbReference type="EMBL" id="CP094242">
    <property type="protein sequence ID" value="UNV87538.1"/>
    <property type="molecule type" value="Genomic_DNA"/>
</dbReference>
<sequence length="190" mass="21585">MGNTFIELIQFENYMRGNIMKKIMVLSLIAVCAITDVYAKGKMAVIADTLPQIKKDIAGKLEKCLLSPEQGSGNDYVNVCYGEAADGFLHVGNRYVNLSLARADNQLLKEEIRKDQLFLKQQIQQCDEFQGASVPPAQKLNWITICKLQRSQAYAEYFYRPSDVEIKKDKKYSQSWNVFVKETVKSLIGN</sequence>
<dbReference type="Proteomes" id="UP000031390">
    <property type="component" value="Unassembled WGS sequence"/>
</dbReference>
<reference evidence="1 3" key="1">
    <citation type="submission" date="2014-12" db="EMBL/GenBank/DDBJ databases">
        <title>Genome sequence of Morococcus cerebrosus.</title>
        <authorList>
            <person name="Shin S.-K."/>
            <person name="Yi H."/>
        </authorList>
    </citation>
    <scope>NUCLEOTIDE SEQUENCE [LARGE SCALE GENOMIC DNA]</scope>
    <source>
        <strain evidence="1 3">CIP 81.93</strain>
    </source>
</reference>
<accession>A0A0C1EQ64</accession>
<dbReference type="EMBL" id="JUFZ01000024">
    <property type="protein sequence ID" value="KIC11053.1"/>
    <property type="molecule type" value="Genomic_DNA"/>
</dbReference>
<evidence type="ECO:0000313" key="3">
    <source>
        <dbReference type="Proteomes" id="UP000031390"/>
    </source>
</evidence>
<dbReference type="RefSeq" id="WP_070633144.1">
    <property type="nucleotide sequence ID" value="NZ_CP094242.1"/>
</dbReference>
<organism evidence="1 3">
    <name type="scientific">Morococcus cerebrosus</name>
    <dbReference type="NCBI Taxonomy" id="1056807"/>
    <lineage>
        <taxon>Bacteria</taxon>
        <taxon>Pseudomonadati</taxon>
        <taxon>Pseudomonadota</taxon>
        <taxon>Betaproteobacteria</taxon>
        <taxon>Neisseriales</taxon>
        <taxon>Neisseriaceae</taxon>
        <taxon>Morococcus</taxon>
    </lineage>
</organism>
<dbReference type="Proteomes" id="UP000829504">
    <property type="component" value="Chromosome"/>
</dbReference>